<proteinExistence type="predicted"/>
<keyword evidence="4" id="KW-1185">Reference proteome</keyword>
<feature type="domain" description="Solute-binding protein family 3/N-terminal" evidence="2">
    <location>
        <begin position="36"/>
        <end position="259"/>
    </location>
</feature>
<sequence>MRCGRMTVQTKGNTMRLLWIVLALLCYSIVTSAAQVIEMISPYDNPPFVVDQKKEQGLVYDLASLLSVRSQGKYQFKVVVVPRARLQKMLLRSGVYVVPLVSPKWFGDENEKKYLWTSALMEDENLVLSPRKRALEYENSASLQGKRTSIVLGHAIEPLDQLEKGGTVKTESTQSLNNGLRMLARGRIDFMVMGRMVAIYLIRDLRLEDEIHISDKSLERFDRKIMVSPQSQKELHKWLEGEIQRLRRSGQWKKYLRVEVSLQNHDVATDPQFI</sequence>
<organism evidence="3 4">
    <name type="scientific">Bdellovibrio bacteriovorus (strain ATCC 15356 / DSM 50701 / NCIMB 9529 / HD100)</name>
    <dbReference type="NCBI Taxonomy" id="264462"/>
    <lineage>
        <taxon>Bacteria</taxon>
        <taxon>Pseudomonadati</taxon>
        <taxon>Bdellovibrionota</taxon>
        <taxon>Bdellovibrionia</taxon>
        <taxon>Bdellovibrionales</taxon>
        <taxon>Pseudobdellovibrionaceae</taxon>
        <taxon>Bdellovibrio</taxon>
    </lineage>
</organism>
<dbReference type="KEGG" id="bba:Bd0689"/>
<gene>
    <name evidence="3" type="ordered locus">Bd0689</name>
</gene>
<dbReference type="STRING" id="264462.Bd0689"/>
<reference evidence="3 4" key="1">
    <citation type="journal article" date="2004" name="Science">
        <title>A predator unmasked: life cycle of Bdellovibrio bacteriovorus from a genomic perspective.</title>
        <authorList>
            <person name="Rendulic S."/>
            <person name="Jagtap P."/>
            <person name="Rosinus A."/>
            <person name="Eppinger M."/>
            <person name="Baar C."/>
            <person name="Lanz C."/>
            <person name="Keller H."/>
            <person name="Lambert C."/>
            <person name="Evans K.J."/>
            <person name="Goesmann A."/>
            <person name="Meyer F."/>
            <person name="Sockett R.E."/>
            <person name="Schuster S.C."/>
        </authorList>
    </citation>
    <scope>NUCLEOTIDE SEQUENCE [LARGE SCALE GENOMIC DNA]</scope>
    <source>
        <strain evidence="4">ATCC 15356 / DSM 50701 / NCIMB 9529 / HD100</strain>
    </source>
</reference>
<dbReference type="InterPro" id="IPR001638">
    <property type="entry name" value="Solute-binding_3/MltF_N"/>
</dbReference>
<evidence type="ECO:0000256" key="1">
    <source>
        <dbReference type="ARBA" id="ARBA00022729"/>
    </source>
</evidence>
<accession>Q6MPZ9</accession>
<dbReference type="PANTHER" id="PTHR35936">
    <property type="entry name" value="MEMBRANE-BOUND LYTIC MUREIN TRANSGLYCOSYLASE F"/>
    <property type="match status" value="1"/>
</dbReference>
<dbReference type="AlphaFoldDB" id="Q6MPZ9"/>
<dbReference type="PANTHER" id="PTHR35936:SF25">
    <property type="entry name" value="ABC TRANSPORTER SUBSTRATE-BINDING PROTEIN"/>
    <property type="match status" value="1"/>
</dbReference>
<dbReference type="SMART" id="SM00062">
    <property type="entry name" value="PBPb"/>
    <property type="match status" value="1"/>
</dbReference>
<dbReference type="HOGENOM" id="CLU_096099_0_0_7"/>
<dbReference type="SUPFAM" id="SSF53850">
    <property type="entry name" value="Periplasmic binding protein-like II"/>
    <property type="match status" value="1"/>
</dbReference>
<protein>
    <recommendedName>
        <fullName evidence="2">Solute-binding protein family 3/N-terminal domain-containing protein</fullName>
    </recommendedName>
</protein>
<dbReference type="EMBL" id="BX842647">
    <property type="protein sequence ID" value="CAE78648.1"/>
    <property type="molecule type" value="Genomic_DNA"/>
</dbReference>
<dbReference type="eggNOG" id="COG0834">
    <property type="taxonomic scope" value="Bacteria"/>
</dbReference>
<dbReference type="Proteomes" id="UP000008080">
    <property type="component" value="Chromosome"/>
</dbReference>
<evidence type="ECO:0000313" key="3">
    <source>
        <dbReference type="EMBL" id="CAE78648.1"/>
    </source>
</evidence>
<evidence type="ECO:0000259" key="2">
    <source>
        <dbReference type="SMART" id="SM00062"/>
    </source>
</evidence>
<keyword evidence="1" id="KW-0732">Signal</keyword>
<name>Q6MPZ9_BDEBA</name>
<evidence type="ECO:0000313" key="4">
    <source>
        <dbReference type="Proteomes" id="UP000008080"/>
    </source>
</evidence>
<dbReference type="Gene3D" id="3.40.190.10">
    <property type="entry name" value="Periplasmic binding protein-like II"/>
    <property type="match status" value="2"/>
</dbReference>